<dbReference type="EMBL" id="FLUV01002240">
    <property type="protein sequence ID" value="SBW27574.1"/>
    <property type="molecule type" value="Genomic_DNA"/>
</dbReference>
<reference evidence="4" key="1">
    <citation type="submission" date="2016-02" db="EMBL/GenBank/DDBJ databases">
        <authorList>
            <person name="Wibberg D."/>
        </authorList>
    </citation>
    <scope>NUCLEOTIDE SEQUENCE [LARGE SCALE GENOMIC DNA]</scope>
</reference>
<dbReference type="Pfam" id="PF14530">
    <property type="entry name" value="DUF4439"/>
    <property type="match status" value="1"/>
</dbReference>
<keyword evidence="4" id="KW-1185">Reference proteome</keyword>
<sequence length="168" mass="17156">MTGIPDQPGNREAGNRDPDDPGAVQALSNLLAVEHAAVYASAAAGGALAPLRPGSESTRVLAQSAYTAHRELRDRLVTEILDRGGTAPVAQPAYRLPVVPTELTSALGLLADVEDRCAAAAHDALGDLAGEVRALVIDALAGMAVRAQQARIAAGQPVDQATRALPGT</sequence>
<evidence type="ECO:0000313" key="3">
    <source>
        <dbReference type="EMBL" id="SBW27574.1"/>
    </source>
</evidence>
<protein>
    <recommendedName>
        <fullName evidence="2">DUF4439 domain-containing protein</fullName>
    </recommendedName>
</protein>
<dbReference type="InterPro" id="IPR009078">
    <property type="entry name" value="Ferritin-like_SF"/>
</dbReference>
<dbReference type="AlphaFoldDB" id="A0A1C3PCN0"/>
<feature type="domain" description="DUF4439" evidence="2">
    <location>
        <begin position="26"/>
        <end position="167"/>
    </location>
</feature>
<evidence type="ECO:0000313" key="4">
    <source>
        <dbReference type="Proteomes" id="UP000199013"/>
    </source>
</evidence>
<feature type="region of interest" description="Disordered" evidence="1">
    <location>
        <begin position="1"/>
        <end position="22"/>
    </location>
</feature>
<dbReference type="Gene3D" id="1.20.1260.10">
    <property type="match status" value="1"/>
</dbReference>
<gene>
    <name evidence="3" type="ORF">FDG2_5360</name>
</gene>
<dbReference type="InterPro" id="IPR029447">
    <property type="entry name" value="DUF4439"/>
</dbReference>
<dbReference type="SUPFAM" id="SSF47240">
    <property type="entry name" value="Ferritin-like"/>
    <property type="match status" value="1"/>
</dbReference>
<dbReference type="InterPro" id="IPR012347">
    <property type="entry name" value="Ferritin-like"/>
</dbReference>
<name>A0A1C3PCN0_9ACTN</name>
<dbReference type="Proteomes" id="UP000199013">
    <property type="component" value="Unassembled WGS sequence"/>
</dbReference>
<evidence type="ECO:0000256" key="1">
    <source>
        <dbReference type="SAM" id="MobiDB-lite"/>
    </source>
</evidence>
<accession>A0A1C3PCN0</accession>
<evidence type="ECO:0000259" key="2">
    <source>
        <dbReference type="Pfam" id="PF14530"/>
    </source>
</evidence>
<organism evidence="3 4">
    <name type="scientific">Candidatus Protofrankia californiensis</name>
    <dbReference type="NCBI Taxonomy" id="1839754"/>
    <lineage>
        <taxon>Bacteria</taxon>
        <taxon>Bacillati</taxon>
        <taxon>Actinomycetota</taxon>
        <taxon>Actinomycetes</taxon>
        <taxon>Frankiales</taxon>
        <taxon>Frankiaceae</taxon>
        <taxon>Protofrankia</taxon>
    </lineage>
</organism>
<proteinExistence type="predicted"/>